<dbReference type="OrthoDB" id="1357763at2"/>
<feature type="domain" description="Beta-lactamase-related" evidence="2">
    <location>
        <begin position="350"/>
        <end position="661"/>
    </location>
</feature>
<name>A0A6N8JCJ8_9BACT</name>
<feature type="signal peptide" evidence="1">
    <location>
        <begin position="1"/>
        <end position="24"/>
    </location>
</feature>
<dbReference type="SUPFAM" id="SSF49344">
    <property type="entry name" value="CBD9-like"/>
    <property type="match status" value="1"/>
</dbReference>
<dbReference type="PANTHER" id="PTHR43283">
    <property type="entry name" value="BETA-LACTAMASE-RELATED"/>
    <property type="match status" value="1"/>
</dbReference>
<keyword evidence="4" id="KW-0378">Hydrolase</keyword>
<sequence length="675" mass="76532">MLQLPVKTACIFIVGVLCCLQLSAHNGKVAYAYPLGKINVDGDLSDWPPTAVKYLIKTNISDTKPGDDADFSGFFQLGYRMENHSLYIAFTITDNDFVEDTTKNVRWNTQDGLQLSIDARHLPSGSGVASFMYSKKLRNIDKALYDSFAKNASWDMMEVAFARKGNKRYYEWRISLGDQLTVDKSIGFDFLVFDKDADDSFSYMGWGKGEAKYRNPKSLGDIVPLAANEKPATVAGNISWDKPMKMPLPGEVYLHSVQNPKLWVATDLDSSGNYSTEVPAGKYELLLPYTYVQNGKNVYAIEQKKPTVVFAKAGQKNNAPGMIISGSPAPDLIPEKGTLHQFGPESAGKVDHFIETYQKYYQIPGVSLALIKDDSLVYYKTYGVRNTFTGEKVDENTLFEAASVTKPVFAFAVQRLAERGIIDLDKPLYLYLPYPDIEYDERYKLMTARHVLTHRTGFPNWRWMNKDGKLNLMFTPGTDYSYSGEGFEYLKMVVEKITGKKVEQVLQEEVLHPIGLYHTFFSRNDSLKLMAANGHYDMLPTYDELPESPGMAYSMYTEARIFTKFMLYLLEQKGLNAQTYQAMFEKHSDFHYKPEDKKPRYPAYMGESLEIRETPFGKSFGHGGNNGDFKCRFEVYQDLKMGYVIFTNSNTSDALIDALRDFLVEGKENVNYPGN</sequence>
<keyword evidence="5" id="KW-1185">Reference proteome</keyword>
<dbReference type="InterPro" id="IPR010502">
    <property type="entry name" value="Carb-bd_dom_fam9"/>
</dbReference>
<organism evidence="4 5">
    <name type="scientific">Chitinophaga oryziterrae</name>
    <dbReference type="NCBI Taxonomy" id="1031224"/>
    <lineage>
        <taxon>Bacteria</taxon>
        <taxon>Pseudomonadati</taxon>
        <taxon>Bacteroidota</taxon>
        <taxon>Chitinophagia</taxon>
        <taxon>Chitinophagales</taxon>
        <taxon>Chitinophagaceae</taxon>
        <taxon>Chitinophaga</taxon>
    </lineage>
</organism>
<dbReference type="EMBL" id="WRXO01000004">
    <property type="protein sequence ID" value="MVT41989.1"/>
    <property type="molecule type" value="Genomic_DNA"/>
</dbReference>
<dbReference type="GO" id="GO:0016052">
    <property type="term" value="P:carbohydrate catabolic process"/>
    <property type="evidence" value="ECO:0007669"/>
    <property type="project" value="InterPro"/>
</dbReference>
<evidence type="ECO:0000256" key="1">
    <source>
        <dbReference type="SAM" id="SignalP"/>
    </source>
</evidence>
<dbReference type="Pfam" id="PF00144">
    <property type="entry name" value="Beta-lactamase"/>
    <property type="match status" value="1"/>
</dbReference>
<proteinExistence type="predicted"/>
<evidence type="ECO:0000259" key="2">
    <source>
        <dbReference type="Pfam" id="PF00144"/>
    </source>
</evidence>
<comment type="caution">
    <text evidence="4">The sequence shown here is derived from an EMBL/GenBank/DDBJ whole genome shotgun (WGS) entry which is preliminary data.</text>
</comment>
<dbReference type="InterPro" id="IPR012338">
    <property type="entry name" value="Beta-lactam/transpept-like"/>
</dbReference>
<dbReference type="SUPFAM" id="SSF56601">
    <property type="entry name" value="beta-lactamase/transpeptidase-like"/>
    <property type="match status" value="1"/>
</dbReference>
<feature type="chain" id="PRO_5026661765" evidence="1">
    <location>
        <begin position="25"/>
        <end position="675"/>
    </location>
</feature>
<dbReference type="Proteomes" id="UP000468388">
    <property type="component" value="Unassembled WGS sequence"/>
</dbReference>
<dbReference type="GO" id="GO:0004553">
    <property type="term" value="F:hydrolase activity, hydrolyzing O-glycosyl compounds"/>
    <property type="evidence" value="ECO:0007669"/>
    <property type="project" value="InterPro"/>
</dbReference>
<evidence type="ECO:0000313" key="4">
    <source>
        <dbReference type="EMBL" id="MVT41989.1"/>
    </source>
</evidence>
<dbReference type="InterPro" id="IPR050789">
    <property type="entry name" value="Diverse_Enzym_Activities"/>
</dbReference>
<reference evidence="4 5" key="1">
    <citation type="submission" date="2019-12" db="EMBL/GenBank/DDBJ databases">
        <title>The draft genomic sequence of strain Chitinophaga oryziterrae JCM 16595.</title>
        <authorList>
            <person name="Zhang X."/>
        </authorList>
    </citation>
    <scope>NUCLEOTIDE SEQUENCE [LARGE SCALE GENOMIC DNA]</scope>
    <source>
        <strain evidence="4 5">JCM 16595</strain>
    </source>
</reference>
<evidence type="ECO:0000259" key="3">
    <source>
        <dbReference type="Pfam" id="PF06452"/>
    </source>
</evidence>
<accession>A0A6N8JCJ8</accession>
<dbReference type="InterPro" id="IPR001466">
    <property type="entry name" value="Beta-lactam-related"/>
</dbReference>
<dbReference type="Pfam" id="PF06452">
    <property type="entry name" value="CBM9_1"/>
    <property type="match status" value="1"/>
</dbReference>
<dbReference type="Gene3D" id="2.60.40.1190">
    <property type="match status" value="1"/>
</dbReference>
<dbReference type="RefSeq" id="WP_157300625.1">
    <property type="nucleotide sequence ID" value="NZ_BAAAZB010000005.1"/>
</dbReference>
<gene>
    <name evidence="4" type="ORF">GO495_15465</name>
</gene>
<dbReference type="GO" id="GO:0030246">
    <property type="term" value="F:carbohydrate binding"/>
    <property type="evidence" value="ECO:0007669"/>
    <property type="project" value="InterPro"/>
</dbReference>
<dbReference type="AlphaFoldDB" id="A0A6N8JCJ8"/>
<dbReference type="PANTHER" id="PTHR43283:SF18">
    <property type="match status" value="1"/>
</dbReference>
<keyword evidence="1" id="KW-0732">Signal</keyword>
<feature type="domain" description="Carbohydrate-binding" evidence="3">
    <location>
        <begin position="41"/>
        <end position="222"/>
    </location>
</feature>
<evidence type="ECO:0000313" key="5">
    <source>
        <dbReference type="Proteomes" id="UP000468388"/>
    </source>
</evidence>
<protein>
    <submittedName>
        <fullName evidence="4">Serine hydrolase</fullName>
    </submittedName>
</protein>
<dbReference type="Gene3D" id="3.40.710.10">
    <property type="entry name" value="DD-peptidase/beta-lactamase superfamily"/>
    <property type="match status" value="1"/>
</dbReference>